<dbReference type="AlphaFoldDB" id="A0A8J7WE51"/>
<dbReference type="EMBL" id="JAGTUU010000007">
    <property type="protein sequence ID" value="MBS0125945.1"/>
    <property type="molecule type" value="Genomic_DNA"/>
</dbReference>
<sequence>MSIPRTRIEARLFDRRDAAMTNPPLIAILEETFAAELRTLGGLDFDHGLKRAQTGRDLNATEQASRRRTADRLERQAARKASYPS</sequence>
<organism evidence="2 3">
    <name type="scientific">Thetidibacter halocola</name>
    <dbReference type="NCBI Taxonomy" id="2827239"/>
    <lineage>
        <taxon>Bacteria</taxon>
        <taxon>Pseudomonadati</taxon>
        <taxon>Pseudomonadota</taxon>
        <taxon>Alphaproteobacteria</taxon>
        <taxon>Rhodobacterales</taxon>
        <taxon>Roseobacteraceae</taxon>
        <taxon>Thetidibacter</taxon>
    </lineage>
</organism>
<reference evidence="2" key="1">
    <citation type="submission" date="2021-04" db="EMBL/GenBank/DDBJ databases">
        <authorList>
            <person name="Yoon J."/>
        </authorList>
    </citation>
    <scope>NUCLEOTIDE SEQUENCE</scope>
    <source>
        <strain evidence="2">KMU-90</strain>
    </source>
</reference>
<dbReference type="RefSeq" id="WP_212537907.1">
    <property type="nucleotide sequence ID" value="NZ_JAGTUU010000007.1"/>
</dbReference>
<comment type="caution">
    <text evidence="2">The sequence shown here is derived from an EMBL/GenBank/DDBJ whole genome shotgun (WGS) entry which is preliminary data.</text>
</comment>
<evidence type="ECO:0000313" key="3">
    <source>
        <dbReference type="Proteomes" id="UP000681356"/>
    </source>
</evidence>
<accession>A0A8J7WE51</accession>
<proteinExistence type="predicted"/>
<evidence type="ECO:0000256" key="1">
    <source>
        <dbReference type="SAM" id="MobiDB-lite"/>
    </source>
</evidence>
<evidence type="ECO:0000313" key="2">
    <source>
        <dbReference type="EMBL" id="MBS0125945.1"/>
    </source>
</evidence>
<gene>
    <name evidence="2" type="ORF">KB874_17810</name>
</gene>
<feature type="region of interest" description="Disordered" evidence="1">
    <location>
        <begin position="53"/>
        <end position="85"/>
    </location>
</feature>
<keyword evidence="3" id="KW-1185">Reference proteome</keyword>
<feature type="compositionally biased region" description="Basic and acidic residues" evidence="1">
    <location>
        <begin position="64"/>
        <end position="77"/>
    </location>
</feature>
<dbReference type="Proteomes" id="UP000681356">
    <property type="component" value="Unassembled WGS sequence"/>
</dbReference>
<protein>
    <submittedName>
        <fullName evidence="2">Uncharacterized protein</fullName>
    </submittedName>
</protein>
<name>A0A8J7WE51_9RHOB</name>